<keyword evidence="2" id="KW-1185">Reference proteome</keyword>
<name>A0ABQ3XEF5_9ACTN</name>
<dbReference type="EMBL" id="BOMG01000064">
    <property type="protein sequence ID" value="GID56889.1"/>
    <property type="molecule type" value="Genomic_DNA"/>
</dbReference>
<sequence length="212" mass="22812">MGWRGAAIVAVVVGLTAAGCTDPAEPPAAPAPSGSAAPSMTYEEAYRALPLDGTEQVPITWDPAGVPETAEILAARRSLAQVYWMKSLTDWAPAIRVSRLLSTDKHYDGVMAPFADTTTDTPQTGPVWVRTMGVAKTGADETTVTFCVDTGNWGRIKDDTQRAEIRATLESYVMHHVQTGDGERRWLTDGGINGDESREGTYGAECTEWAKH</sequence>
<gene>
    <name evidence="1" type="ORF">Aco03nite_052930</name>
</gene>
<protein>
    <recommendedName>
        <fullName evidence="3">Lipoprotein</fullName>
    </recommendedName>
</protein>
<proteinExistence type="predicted"/>
<accession>A0ABQ3XEF5</accession>
<dbReference type="PROSITE" id="PS51257">
    <property type="entry name" value="PROKAR_LIPOPROTEIN"/>
    <property type="match status" value="1"/>
</dbReference>
<evidence type="ECO:0008006" key="3">
    <source>
        <dbReference type="Google" id="ProtNLM"/>
    </source>
</evidence>
<organism evidence="1 2">
    <name type="scientific">Actinoplanes couchii</name>
    <dbReference type="NCBI Taxonomy" id="403638"/>
    <lineage>
        <taxon>Bacteria</taxon>
        <taxon>Bacillati</taxon>
        <taxon>Actinomycetota</taxon>
        <taxon>Actinomycetes</taxon>
        <taxon>Micromonosporales</taxon>
        <taxon>Micromonosporaceae</taxon>
        <taxon>Actinoplanes</taxon>
    </lineage>
</organism>
<reference evidence="1 2" key="1">
    <citation type="submission" date="2021-01" db="EMBL/GenBank/DDBJ databases">
        <title>Whole genome shotgun sequence of Actinoplanes couchii NBRC 106145.</title>
        <authorList>
            <person name="Komaki H."/>
            <person name="Tamura T."/>
        </authorList>
    </citation>
    <scope>NUCLEOTIDE SEQUENCE [LARGE SCALE GENOMIC DNA]</scope>
    <source>
        <strain evidence="1 2">NBRC 106145</strain>
    </source>
</reference>
<evidence type="ECO:0000313" key="1">
    <source>
        <dbReference type="EMBL" id="GID56889.1"/>
    </source>
</evidence>
<comment type="caution">
    <text evidence="1">The sequence shown here is derived from an EMBL/GenBank/DDBJ whole genome shotgun (WGS) entry which is preliminary data.</text>
</comment>
<dbReference type="Proteomes" id="UP000612282">
    <property type="component" value="Unassembled WGS sequence"/>
</dbReference>
<evidence type="ECO:0000313" key="2">
    <source>
        <dbReference type="Proteomes" id="UP000612282"/>
    </source>
</evidence>
<dbReference type="RefSeq" id="WP_203798906.1">
    <property type="nucleotide sequence ID" value="NZ_BAAAQE010000094.1"/>
</dbReference>